<name>A0ABU8DYI8_9ACTN</name>
<dbReference type="Gene3D" id="6.20.20.10">
    <property type="match status" value="1"/>
</dbReference>
<accession>A0ABU8DYI8</accession>
<comment type="caution">
    <text evidence="1">The sequence shown here is derived from an EMBL/GenBank/DDBJ whole genome shotgun (WGS) entry which is preliminary data.</text>
</comment>
<dbReference type="InterPro" id="IPR036410">
    <property type="entry name" value="HSP_DnaJ_Cys-rich_dom_sf"/>
</dbReference>
<evidence type="ECO:0000313" key="1">
    <source>
        <dbReference type="EMBL" id="MEI4273906.1"/>
    </source>
</evidence>
<protein>
    <recommendedName>
        <fullName evidence="3">DnaJ central domain-containing protein</fullName>
    </recommendedName>
</protein>
<dbReference type="RefSeq" id="WP_336406022.1">
    <property type="nucleotide sequence ID" value="NZ_JBAPLU010000029.1"/>
</dbReference>
<dbReference type="EMBL" id="JBAPLU010000029">
    <property type="protein sequence ID" value="MEI4273906.1"/>
    <property type="molecule type" value="Genomic_DNA"/>
</dbReference>
<organism evidence="1 2">
    <name type="scientific">Klenkia sesuvii</name>
    <dbReference type="NCBI Taxonomy" id="3103137"/>
    <lineage>
        <taxon>Bacteria</taxon>
        <taxon>Bacillati</taxon>
        <taxon>Actinomycetota</taxon>
        <taxon>Actinomycetes</taxon>
        <taxon>Geodermatophilales</taxon>
        <taxon>Geodermatophilaceae</taxon>
        <taxon>Klenkia</taxon>
    </lineage>
</organism>
<reference evidence="1 2" key="1">
    <citation type="submission" date="2024-03" db="EMBL/GenBank/DDBJ databases">
        <title>Draft genome sequence of Klenkia sp. LSe6-5.</title>
        <authorList>
            <person name="Duangmal K."/>
            <person name="Chantavorakit T."/>
        </authorList>
    </citation>
    <scope>NUCLEOTIDE SEQUENCE [LARGE SCALE GENOMIC DNA]</scope>
    <source>
        <strain evidence="1 2">LSe6-5</strain>
    </source>
</reference>
<evidence type="ECO:0008006" key="3">
    <source>
        <dbReference type="Google" id="ProtNLM"/>
    </source>
</evidence>
<dbReference type="SUPFAM" id="SSF57938">
    <property type="entry name" value="DnaJ/Hsp40 cysteine-rich domain"/>
    <property type="match status" value="1"/>
</dbReference>
<gene>
    <name evidence="1" type="ORF">TEK04_19470</name>
</gene>
<evidence type="ECO:0000313" key="2">
    <source>
        <dbReference type="Proteomes" id="UP001361570"/>
    </source>
</evidence>
<sequence>MTAPVLVECPGCGGHGRTPAGRFAPVADYECERCQGRGRVPADELAEEQP</sequence>
<dbReference type="Proteomes" id="UP001361570">
    <property type="component" value="Unassembled WGS sequence"/>
</dbReference>
<keyword evidence="2" id="KW-1185">Reference proteome</keyword>
<proteinExistence type="predicted"/>